<comment type="caution">
    <text evidence="1">The sequence shown here is derived from an EMBL/GenBank/DDBJ whole genome shotgun (WGS) entry which is preliminary data.</text>
</comment>
<organism evidence="1">
    <name type="scientific">marine sediment metagenome</name>
    <dbReference type="NCBI Taxonomy" id="412755"/>
    <lineage>
        <taxon>unclassified sequences</taxon>
        <taxon>metagenomes</taxon>
        <taxon>ecological metagenomes</taxon>
    </lineage>
</organism>
<evidence type="ECO:0000313" key="1">
    <source>
        <dbReference type="EMBL" id="KKN35349.1"/>
    </source>
</evidence>
<proteinExistence type="predicted"/>
<dbReference type="EMBL" id="LAZR01002043">
    <property type="protein sequence ID" value="KKN35349.1"/>
    <property type="molecule type" value="Genomic_DNA"/>
</dbReference>
<name>A0A0F9PYR1_9ZZZZ</name>
<protein>
    <submittedName>
        <fullName evidence="1">Uncharacterized protein</fullName>
    </submittedName>
</protein>
<dbReference type="AlphaFoldDB" id="A0A0F9PYR1"/>
<reference evidence="1" key="1">
    <citation type="journal article" date="2015" name="Nature">
        <title>Complex archaea that bridge the gap between prokaryotes and eukaryotes.</title>
        <authorList>
            <person name="Spang A."/>
            <person name="Saw J.H."/>
            <person name="Jorgensen S.L."/>
            <person name="Zaremba-Niedzwiedzka K."/>
            <person name="Martijn J."/>
            <person name="Lind A.E."/>
            <person name="van Eijk R."/>
            <person name="Schleper C."/>
            <person name="Guy L."/>
            <person name="Ettema T.J."/>
        </authorList>
    </citation>
    <scope>NUCLEOTIDE SEQUENCE</scope>
</reference>
<gene>
    <name evidence="1" type="ORF">LCGC14_0784330</name>
</gene>
<accession>A0A0F9PYR1</accession>
<sequence>MKASDEATPGLDAATVLPWALDMCSLLDAVSLAISREEYARAKVLLYGRFALAESYGIEVYRGAPASQGDH</sequence>